<dbReference type="InterPro" id="IPR036249">
    <property type="entry name" value="Thioredoxin-like_sf"/>
</dbReference>
<proteinExistence type="inferred from homology"/>
<dbReference type="EMBL" id="JBJQND010000009">
    <property type="protein sequence ID" value="KAL3867097.1"/>
    <property type="molecule type" value="Genomic_DNA"/>
</dbReference>
<keyword evidence="1" id="KW-0249">Electron transport</keyword>
<dbReference type="Gene3D" id="3.40.30.10">
    <property type="entry name" value="Glutaredoxin"/>
    <property type="match status" value="1"/>
</dbReference>
<comment type="caution">
    <text evidence="2">The sequence shown here is derived from an EMBL/GenBank/DDBJ whole genome shotgun (WGS) entry which is preliminary data.</text>
</comment>
<evidence type="ECO:0000313" key="3">
    <source>
        <dbReference type="Proteomes" id="UP001634394"/>
    </source>
</evidence>
<accession>A0ABD3W2Z0</accession>
<comment type="similarity">
    <text evidence="1">Belongs to the glutaredoxin family.</text>
</comment>
<name>A0ABD3W2Z0_SINWO</name>
<organism evidence="2 3">
    <name type="scientific">Sinanodonta woodiana</name>
    <name type="common">Chinese pond mussel</name>
    <name type="synonym">Anodonta woodiana</name>
    <dbReference type="NCBI Taxonomy" id="1069815"/>
    <lineage>
        <taxon>Eukaryota</taxon>
        <taxon>Metazoa</taxon>
        <taxon>Spiralia</taxon>
        <taxon>Lophotrochozoa</taxon>
        <taxon>Mollusca</taxon>
        <taxon>Bivalvia</taxon>
        <taxon>Autobranchia</taxon>
        <taxon>Heteroconchia</taxon>
        <taxon>Palaeoheterodonta</taxon>
        <taxon>Unionida</taxon>
        <taxon>Unionoidea</taxon>
        <taxon>Unionidae</taxon>
        <taxon>Unioninae</taxon>
        <taxon>Sinanodonta</taxon>
    </lineage>
</organism>
<dbReference type="PANTHER" id="PTHR33558:SF1">
    <property type="entry name" value="GLUTAREDOXIN-LIKE PROTEIN C5ORF63 HOMOLOG"/>
    <property type="match status" value="1"/>
</dbReference>
<dbReference type="SUPFAM" id="SSF52833">
    <property type="entry name" value="Thioredoxin-like"/>
    <property type="match status" value="1"/>
</dbReference>
<dbReference type="AlphaFoldDB" id="A0ABD3W2Z0"/>
<protein>
    <recommendedName>
        <fullName evidence="1">Glutaredoxin-like protein</fullName>
    </recommendedName>
</protein>
<gene>
    <name evidence="2" type="ORF">ACJMK2_044328</name>
</gene>
<dbReference type="InterPro" id="IPR052565">
    <property type="entry name" value="Glutaredoxin-like_YDR286C"/>
</dbReference>
<sequence length="132" mass="15731">MISFNQFRVLLDPLMFRLKAPTGLCSKDHCVRILQSLRQMCTNSADKPLPKLFMFTKPQCSLCEEAKEALKPYKHRFYFEEVNIILPENKEWFGKYRYEIPVFHFEGEFLMKYCVDTKVLEAALKEYETFPL</sequence>
<evidence type="ECO:0000256" key="1">
    <source>
        <dbReference type="RuleBase" id="RU363082"/>
    </source>
</evidence>
<reference evidence="2 3" key="1">
    <citation type="submission" date="2024-11" db="EMBL/GenBank/DDBJ databases">
        <title>Chromosome-level genome assembly of the freshwater bivalve Anodonta woodiana.</title>
        <authorList>
            <person name="Chen X."/>
        </authorList>
    </citation>
    <scope>NUCLEOTIDE SEQUENCE [LARGE SCALE GENOMIC DNA]</scope>
    <source>
        <strain evidence="2">MN2024</strain>
        <tissue evidence="2">Gills</tissue>
    </source>
</reference>
<dbReference type="Proteomes" id="UP001634394">
    <property type="component" value="Unassembled WGS sequence"/>
</dbReference>
<dbReference type="InterPro" id="IPR008554">
    <property type="entry name" value="Glutaredoxin-like"/>
</dbReference>
<dbReference type="PANTHER" id="PTHR33558">
    <property type="entry name" value="GLUTAREDOXIN-LIKE PROTEIN C5ORF63 HOMOLOG"/>
    <property type="match status" value="1"/>
</dbReference>
<keyword evidence="3" id="KW-1185">Reference proteome</keyword>
<evidence type="ECO:0000313" key="2">
    <source>
        <dbReference type="EMBL" id="KAL3867097.1"/>
    </source>
</evidence>
<keyword evidence="1" id="KW-0813">Transport</keyword>
<dbReference type="Pfam" id="PF05768">
    <property type="entry name" value="Glrx-like"/>
    <property type="match status" value="1"/>
</dbReference>